<protein>
    <submittedName>
        <fullName evidence="1">Uncharacterized protein</fullName>
    </submittedName>
</protein>
<accession>A0A478KMG4</accession>
<name>A0A478KMG4_ECOLX</name>
<sequence length="53" mass="5832">MFIGGDSGATRELIRQVNRAGGPETLMKIKGVIQLLVYLLIPRVACIPISHVW</sequence>
<reference evidence="1" key="1">
    <citation type="submission" date="2018-11" db="EMBL/GenBank/DDBJ databases">
        <title>Draft genome sequence of commensal E.coli strains.</title>
        <authorList>
            <person name="Arimizu Y."/>
            <person name="Hayashi T."/>
            <person name="Ogura Y."/>
        </authorList>
    </citation>
    <scope>NUCLEOTIDE SEQUENCE</scope>
    <source>
        <strain evidence="1">39-H19-A</strain>
    </source>
</reference>
<dbReference type="EMBL" id="BICW01000002">
    <property type="protein sequence ID" value="GCG54693.1"/>
    <property type="molecule type" value="Genomic_DNA"/>
</dbReference>
<comment type="caution">
    <text evidence="1">The sequence shown here is derived from an EMBL/GenBank/DDBJ whole genome shotgun (WGS) entry which is preliminary data.</text>
</comment>
<gene>
    <name evidence="1" type="ORF">BvCmsH19A_00287</name>
</gene>
<organism evidence="1">
    <name type="scientific">Escherichia coli</name>
    <dbReference type="NCBI Taxonomy" id="562"/>
    <lineage>
        <taxon>Bacteria</taxon>
        <taxon>Pseudomonadati</taxon>
        <taxon>Pseudomonadota</taxon>
        <taxon>Gammaproteobacteria</taxon>
        <taxon>Enterobacterales</taxon>
        <taxon>Enterobacteriaceae</taxon>
        <taxon>Escherichia</taxon>
    </lineage>
</organism>
<dbReference type="AlphaFoldDB" id="A0A478KMG4"/>
<proteinExistence type="predicted"/>
<evidence type="ECO:0000313" key="1">
    <source>
        <dbReference type="EMBL" id="GCG54693.1"/>
    </source>
</evidence>